<accession>A0A151NGC9</accession>
<keyword evidence="3" id="KW-1185">Reference proteome</keyword>
<comment type="caution">
    <text evidence="2">The sequence shown here is derived from an EMBL/GenBank/DDBJ whole genome shotgun (WGS) entry which is preliminary data.</text>
</comment>
<reference evidence="2 3" key="1">
    <citation type="journal article" date="2012" name="Genome Biol.">
        <title>Sequencing three crocodilian genomes to illuminate the evolution of archosaurs and amniotes.</title>
        <authorList>
            <person name="St John J.A."/>
            <person name="Braun E.L."/>
            <person name="Isberg S.R."/>
            <person name="Miles L.G."/>
            <person name="Chong A.Y."/>
            <person name="Gongora J."/>
            <person name="Dalzell P."/>
            <person name="Moran C."/>
            <person name="Bed'hom B."/>
            <person name="Abzhanov A."/>
            <person name="Burgess S.C."/>
            <person name="Cooksey A.M."/>
            <person name="Castoe T.A."/>
            <person name="Crawford N.G."/>
            <person name="Densmore L.D."/>
            <person name="Drew J.C."/>
            <person name="Edwards S.V."/>
            <person name="Faircloth B.C."/>
            <person name="Fujita M.K."/>
            <person name="Greenwold M.J."/>
            <person name="Hoffmann F.G."/>
            <person name="Howard J.M."/>
            <person name="Iguchi T."/>
            <person name="Janes D.E."/>
            <person name="Khan S.Y."/>
            <person name="Kohno S."/>
            <person name="de Koning A.J."/>
            <person name="Lance S.L."/>
            <person name="McCarthy F.M."/>
            <person name="McCormack J.E."/>
            <person name="Merchant M.E."/>
            <person name="Peterson D.G."/>
            <person name="Pollock D.D."/>
            <person name="Pourmand N."/>
            <person name="Raney B.J."/>
            <person name="Roessler K.A."/>
            <person name="Sanford J.R."/>
            <person name="Sawyer R.H."/>
            <person name="Schmidt C.J."/>
            <person name="Triplett E.W."/>
            <person name="Tuberville T.D."/>
            <person name="Venegas-Anaya M."/>
            <person name="Howard J.T."/>
            <person name="Jarvis E.D."/>
            <person name="Guillette L.J.Jr."/>
            <person name="Glenn T.C."/>
            <person name="Green R.E."/>
            <person name="Ray D.A."/>
        </authorList>
    </citation>
    <scope>NUCLEOTIDE SEQUENCE [LARGE SCALE GENOMIC DNA]</scope>
    <source>
        <strain evidence="2">KSC_2009_1</strain>
    </source>
</reference>
<proteinExistence type="predicted"/>
<gene>
    <name evidence="2" type="ORF">Y1Q_0010232</name>
</gene>
<dbReference type="AlphaFoldDB" id="A0A151NGC9"/>
<dbReference type="EMBL" id="AKHW03003120">
    <property type="protein sequence ID" value="KYO35814.1"/>
    <property type="molecule type" value="Genomic_DNA"/>
</dbReference>
<name>A0A151NGC9_ALLMI</name>
<evidence type="ECO:0000256" key="1">
    <source>
        <dbReference type="SAM" id="MobiDB-lite"/>
    </source>
</evidence>
<dbReference type="Proteomes" id="UP000050525">
    <property type="component" value="Unassembled WGS sequence"/>
</dbReference>
<feature type="compositionally biased region" description="Polar residues" evidence="1">
    <location>
        <begin position="15"/>
        <end position="31"/>
    </location>
</feature>
<sequence>MFKSVLYCFDRSCFLSSSSPAGPENLTSSESPEAPVNCPGPVLPVKLAAPAFAYQHLRAGTADNVGQFNYWCLLYAVRMEKSSASQ</sequence>
<evidence type="ECO:0000313" key="3">
    <source>
        <dbReference type="Proteomes" id="UP000050525"/>
    </source>
</evidence>
<organism evidence="2 3">
    <name type="scientific">Alligator mississippiensis</name>
    <name type="common">American alligator</name>
    <dbReference type="NCBI Taxonomy" id="8496"/>
    <lineage>
        <taxon>Eukaryota</taxon>
        <taxon>Metazoa</taxon>
        <taxon>Chordata</taxon>
        <taxon>Craniata</taxon>
        <taxon>Vertebrata</taxon>
        <taxon>Euteleostomi</taxon>
        <taxon>Archelosauria</taxon>
        <taxon>Archosauria</taxon>
        <taxon>Crocodylia</taxon>
        <taxon>Alligatoridae</taxon>
        <taxon>Alligatorinae</taxon>
        <taxon>Alligator</taxon>
    </lineage>
</organism>
<evidence type="ECO:0000313" key="2">
    <source>
        <dbReference type="EMBL" id="KYO35814.1"/>
    </source>
</evidence>
<protein>
    <submittedName>
        <fullName evidence="2">Uncharacterized protein</fullName>
    </submittedName>
</protein>
<feature type="region of interest" description="Disordered" evidence="1">
    <location>
        <begin position="15"/>
        <end position="35"/>
    </location>
</feature>